<reference evidence="1" key="1">
    <citation type="submission" date="2020-01" db="EMBL/GenBank/DDBJ databases">
        <authorList>
            <person name="Meier V. D."/>
            <person name="Meier V D."/>
        </authorList>
    </citation>
    <scope>NUCLEOTIDE SEQUENCE</scope>
    <source>
        <strain evidence="1">HLG_WM_MAG_01</strain>
    </source>
</reference>
<dbReference type="AlphaFoldDB" id="A0A6S6SM86"/>
<dbReference type="EMBL" id="CACVAS010000030">
    <property type="protein sequence ID" value="CAA6803848.1"/>
    <property type="molecule type" value="Genomic_DNA"/>
</dbReference>
<proteinExistence type="predicted"/>
<accession>A0A6S6SM86</accession>
<sequence>MRFFNTKLIFMSIINVLINKYHVEYYLICDVSATASHTKGKRCQAV</sequence>
<evidence type="ECO:0000313" key="1">
    <source>
        <dbReference type="EMBL" id="CAA6803848.1"/>
    </source>
</evidence>
<protein>
    <submittedName>
        <fullName evidence="1">Uncharacterized protein</fullName>
    </submittedName>
</protein>
<organism evidence="1">
    <name type="scientific">uncultured Sulfurovum sp</name>
    <dbReference type="NCBI Taxonomy" id="269237"/>
    <lineage>
        <taxon>Bacteria</taxon>
        <taxon>Pseudomonadati</taxon>
        <taxon>Campylobacterota</taxon>
        <taxon>Epsilonproteobacteria</taxon>
        <taxon>Campylobacterales</taxon>
        <taxon>Sulfurovaceae</taxon>
        <taxon>Sulfurovum</taxon>
        <taxon>environmental samples</taxon>
    </lineage>
</organism>
<gene>
    <name evidence="1" type="ORF">HELGO_WM2842</name>
</gene>
<name>A0A6S6SM86_9BACT</name>